<keyword evidence="2" id="KW-1185">Reference proteome</keyword>
<evidence type="ECO:0000313" key="2">
    <source>
        <dbReference type="Proteomes" id="UP000295727"/>
    </source>
</evidence>
<dbReference type="Proteomes" id="UP000295727">
    <property type="component" value="Chromosome 1"/>
</dbReference>
<dbReference type="EMBL" id="CP038148">
    <property type="protein sequence ID" value="QBQ96720.1"/>
    <property type="molecule type" value="Genomic_DNA"/>
</dbReference>
<dbReference type="AlphaFoldDB" id="A0A4P7CLU8"/>
<proteinExistence type="predicted"/>
<sequence>MATNSPNGIQPGSAPGNWSVVNRPALYKPHPENILFDIPCPPRRSCRARKSLISLQVLAAARNAQTGGFDSGANPRRVLRSHGAAIVPHQFVHVRGRQAGSVEVFLGSGAAAGVMAHDVARAFAASARSQTRRGACRARRMRLCGDRVCAGAAECALREAVDASAAMPMSAG</sequence>
<organism evidence="1 2">
    <name type="scientific">Paraburkholderia pallida</name>
    <dbReference type="NCBI Taxonomy" id="2547399"/>
    <lineage>
        <taxon>Bacteria</taxon>
        <taxon>Pseudomonadati</taxon>
        <taxon>Pseudomonadota</taxon>
        <taxon>Betaproteobacteria</taxon>
        <taxon>Burkholderiales</taxon>
        <taxon>Burkholderiaceae</taxon>
        <taxon>Paraburkholderia</taxon>
    </lineage>
</organism>
<evidence type="ECO:0000313" key="1">
    <source>
        <dbReference type="EMBL" id="QBQ96720.1"/>
    </source>
</evidence>
<protein>
    <submittedName>
        <fullName evidence="1">Uncharacterized protein</fullName>
    </submittedName>
</protein>
<accession>A0A4P7CLU8</accession>
<dbReference type="KEGG" id="ppai:E1956_05725"/>
<name>A0A4P7CLU8_9BURK</name>
<dbReference type="OrthoDB" id="9033880at2"/>
<reference evidence="1 2" key="1">
    <citation type="submission" date="2019-03" db="EMBL/GenBank/DDBJ databases">
        <title>Paraburkholderia sp. 7MH5, isolated from subtropical forest soil.</title>
        <authorList>
            <person name="Gao Z.-H."/>
            <person name="Qiu L.-H."/>
        </authorList>
    </citation>
    <scope>NUCLEOTIDE SEQUENCE [LARGE SCALE GENOMIC DNA]</scope>
    <source>
        <strain evidence="1 2">7MH5</strain>
    </source>
</reference>
<gene>
    <name evidence="1" type="ORF">E1956_05725</name>
</gene>